<comment type="caution">
    <text evidence="1">The sequence shown here is derived from an EMBL/GenBank/DDBJ whole genome shotgun (WGS) entry which is preliminary data.</text>
</comment>
<evidence type="ECO:0000313" key="2">
    <source>
        <dbReference type="Proteomes" id="UP001577047"/>
    </source>
</evidence>
<reference evidence="1 2" key="1">
    <citation type="submission" date="2024-09" db="EMBL/GenBank/DDBJ databases">
        <authorList>
            <person name="Fullem K."/>
        </authorList>
    </citation>
    <scope>NUCLEOTIDE SEQUENCE [LARGE SCALE GENOMIC DNA]</scope>
    <source>
        <strain evidence="2">K1(2024)</strain>
    </source>
</reference>
<dbReference type="RefSeq" id="WP_304484755.1">
    <property type="nucleotide sequence ID" value="NZ_JAUQOQ010000012.1"/>
</dbReference>
<accession>A0ABV4ZAD5</accession>
<organism evidence="1 2">
    <name type="scientific">Pseudomonas boreofloridensis</name>
    <dbReference type="NCBI Taxonomy" id="3064348"/>
    <lineage>
        <taxon>Bacteria</taxon>
        <taxon>Pseudomonadati</taxon>
        <taxon>Pseudomonadota</taxon>
        <taxon>Gammaproteobacteria</taxon>
        <taxon>Pseudomonadales</taxon>
        <taxon>Pseudomonadaceae</taxon>
        <taxon>Pseudomonas</taxon>
    </lineage>
</organism>
<name>A0ABV4ZAD5_9PSED</name>
<dbReference type="Proteomes" id="UP001577047">
    <property type="component" value="Unassembled WGS sequence"/>
</dbReference>
<protein>
    <submittedName>
        <fullName evidence="1">Uncharacterized protein</fullName>
    </submittedName>
</protein>
<sequence>MTTQPTVNYSTWALRGDDQADWYESYANRSVFELCDAASILANVQPEYPGKLDSERVAAISQWVEKLKDNMHDLLAPVGYNQDNPLHHRVSHQKLRTWCAEAGAYWPIPERAADRIASLERELEEERKLRIRAQHIQDPVMSPFVQQNQSLTVPPVLKLGEPEDVYRHLDYLTADQALDWMKRISGHHVERETLWAMVGFDMCDAFMDGRAVRGLTYAAEGEFEHWEVFGLGICQVMNAVRPVD</sequence>
<proteinExistence type="predicted"/>
<dbReference type="EMBL" id="JBHFXX010000011">
    <property type="protein sequence ID" value="MFB3801591.1"/>
    <property type="molecule type" value="Genomic_DNA"/>
</dbReference>
<keyword evidence="2" id="KW-1185">Reference proteome</keyword>
<evidence type="ECO:0000313" key="1">
    <source>
        <dbReference type="EMBL" id="MFB3801591.1"/>
    </source>
</evidence>
<gene>
    <name evidence="1" type="ORF">ACE1YR_14330</name>
</gene>